<evidence type="ECO:0000313" key="10">
    <source>
        <dbReference type="EMBL" id="KYM93362.1"/>
    </source>
</evidence>
<dbReference type="GO" id="GO:0016042">
    <property type="term" value="P:lipid catabolic process"/>
    <property type="evidence" value="ECO:0007669"/>
    <property type="project" value="UniProtKB-KW"/>
</dbReference>
<organism evidence="10 11">
    <name type="scientific">Cyphomyrmex costatus</name>
    <dbReference type="NCBI Taxonomy" id="456900"/>
    <lineage>
        <taxon>Eukaryota</taxon>
        <taxon>Metazoa</taxon>
        <taxon>Ecdysozoa</taxon>
        <taxon>Arthropoda</taxon>
        <taxon>Hexapoda</taxon>
        <taxon>Insecta</taxon>
        <taxon>Pterygota</taxon>
        <taxon>Neoptera</taxon>
        <taxon>Endopterygota</taxon>
        <taxon>Hymenoptera</taxon>
        <taxon>Apocrita</taxon>
        <taxon>Aculeata</taxon>
        <taxon>Formicoidea</taxon>
        <taxon>Formicidae</taxon>
        <taxon>Myrmicinae</taxon>
        <taxon>Cyphomyrmex</taxon>
    </lineage>
</organism>
<evidence type="ECO:0000256" key="8">
    <source>
        <dbReference type="SAM" id="SignalP"/>
    </source>
</evidence>
<dbReference type="PANTHER" id="PTHR11005">
    <property type="entry name" value="LYSOSOMAL ACID LIPASE-RELATED"/>
    <property type="match status" value="1"/>
</dbReference>
<dbReference type="InterPro" id="IPR029058">
    <property type="entry name" value="AB_hydrolase_fold"/>
</dbReference>
<evidence type="ECO:0000256" key="6">
    <source>
        <dbReference type="ARBA" id="ARBA00023180"/>
    </source>
</evidence>
<protein>
    <submittedName>
        <fullName evidence="10">Lipase 1</fullName>
    </submittedName>
</protein>
<keyword evidence="2 8" id="KW-0732">Signal</keyword>
<keyword evidence="5" id="KW-0443">Lipid metabolism</keyword>
<dbReference type="EMBL" id="KQ978524">
    <property type="protein sequence ID" value="KYM93362.1"/>
    <property type="molecule type" value="Genomic_DNA"/>
</dbReference>
<proteinExistence type="inferred from homology"/>
<gene>
    <name evidence="10" type="ORF">ALC62_16029</name>
</gene>
<evidence type="ECO:0000256" key="2">
    <source>
        <dbReference type="ARBA" id="ARBA00022729"/>
    </source>
</evidence>
<evidence type="ECO:0000256" key="7">
    <source>
        <dbReference type="PIRSR" id="PIRSR000862-1"/>
    </source>
</evidence>
<feature type="chain" id="PRO_5007581988" evidence="8">
    <location>
        <begin position="22"/>
        <end position="433"/>
    </location>
</feature>
<dbReference type="AlphaFoldDB" id="A0A151I664"/>
<evidence type="ECO:0000256" key="4">
    <source>
        <dbReference type="ARBA" id="ARBA00022963"/>
    </source>
</evidence>
<dbReference type="GO" id="GO:0016788">
    <property type="term" value="F:hydrolase activity, acting on ester bonds"/>
    <property type="evidence" value="ECO:0007669"/>
    <property type="project" value="InterPro"/>
</dbReference>
<feature type="non-terminal residue" evidence="10">
    <location>
        <position position="1"/>
    </location>
</feature>
<evidence type="ECO:0000256" key="5">
    <source>
        <dbReference type="ARBA" id="ARBA00023098"/>
    </source>
</evidence>
<dbReference type="STRING" id="456900.A0A151I664"/>
<evidence type="ECO:0000256" key="3">
    <source>
        <dbReference type="ARBA" id="ARBA00022801"/>
    </source>
</evidence>
<feature type="active site" description="Charge relay system" evidence="7">
    <location>
        <position position="405"/>
    </location>
</feature>
<accession>A0A151I664</accession>
<keyword evidence="11" id="KW-1185">Reference proteome</keyword>
<dbReference type="InterPro" id="IPR025483">
    <property type="entry name" value="Lipase_euk"/>
</dbReference>
<evidence type="ECO:0000259" key="9">
    <source>
        <dbReference type="Pfam" id="PF04083"/>
    </source>
</evidence>
<dbReference type="FunFam" id="3.40.50.1820:FF:000057">
    <property type="entry name" value="Lipase"/>
    <property type="match status" value="1"/>
</dbReference>
<dbReference type="Proteomes" id="UP000078542">
    <property type="component" value="Unassembled WGS sequence"/>
</dbReference>
<dbReference type="PIRSF" id="PIRSF000862">
    <property type="entry name" value="Steryl_ester_lip"/>
    <property type="match status" value="1"/>
</dbReference>
<dbReference type="Gene3D" id="3.40.50.1820">
    <property type="entry name" value="alpha/beta hydrolase"/>
    <property type="match status" value="1"/>
</dbReference>
<sequence length="433" mass="49313">IVMNIDKLSFVILLTVVLLEASLHVREDLVSFRKILFNYLFPKDPGIVRVRKLEQVKTVSNVTTLDFIGLVERYNYAAEEHYVTTEDGYNLVIHRISGSPLHLGQQQKPVVFLKAGIFCSSDIWVLFGPGKDLAFLLVDEGYDVWLGNSRGNTYCRSHIKLSPQNKNFWQFSYHEIGTKDLPVVIDYVLNVTNQKTLHYIGYSMGGTELFVLLSIRPEYNAKIKLGICLAPIAIWKETSPPLKYFHNMLPNFKEFFDSNEIYEIGSLSSMSITMGRMLCADNKVTQAVCIAIMFLIAGSDPAQLNTTIIPIVLSNYPAGSSVQSLDHYIQNMIAKKFQAYDYGYFGNYMQYGQITPIIYNLNKVTVPLAIYYSANDMVATKANVLETCRHLPNVILLEENKLLNHFDFISAIDIKTLVYDRIIELLQKFNNEM</sequence>
<name>A0A151I664_9HYME</name>
<dbReference type="Pfam" id="PF04083">
    <property type="entry name" value="Abhydro_lipase"/>
    <property type="match status" value="1"/>
</dbReference>
<feature type="signal peptide" evidence="8">
    <location>
        <begin position="1"/>
        <end position="21"/>
    </location>
</feature>
<feature type="active site" description="Charge relay system" evidence="7">
    <location>
        <position position="376"/>
    </location>
</feature>
<evidence type="ECO:0000256" key="1">
    <source>
        <dbReference type="ARBA" id="ARBA00010701"/>
    </source>
</evidence>
<keyword evidence="4" id="KW-0442">Lipid degradation</keyword>
<feature type="domain" description="Partial AB-hydrolase lipase" evidence="9">
    <location>
        <begin position="70"/>
        <end position="126"/>
    </location>
</feature>
<dbReference type="SUPFAM" id="SSF53474">
    <property type="entry name" value="alpha/beta-Hydrolases"/>
    <property type="match status" value="1"/>
</dbReference>
<keyword evidence="3" id="KW-0378">Hydrolase</keyword>
<keyword evidence="6" id="KW-0325">Glycoprotein</keyword>
<dbReference type="InterPro" id="IPR006693">
    <property type="entry name" value="AB_hydrolase_lipase"/>
</dbReference>
<reference evidence="10 11" key="1">
    <citation type="submission" date="2016-03" db="EMBL/GenBank/DDBJ databases">
        <title>Cyphomyrmex costatus WGS genome.</title>
        <authorList>
            <person name="Nygaard S."/>
            <person name="Hu H."/>
            <person name="Boomsma J."/>
            <person name="Zhang G."/>
        </authorList>
    </citation>
    <scope>NUCLEOTIDE SEQUENCE [LARGE SCALE GENOMIC DNA]</scope>
    <source>
        <strain evidence="10">MS0001</strain>
        <tissue evidence="10">Whole body</tissue>
    </source>
</reference>
<evidence type="ECO:0000313" key="11">
    <source>
        <dbReference type="Proteomes" id="UP000078542"/>
    </source>
</evidence>
<comment type="similarity">
    <text evidence="1">Belongs to the AB hydrolase superfamily. Lipase family.</text>
</comment>
<feature type="active site" description="Nucleophile" evidence="7">
    <location>
        <position position="203"/>
    </location>
</feature>